<dbReference type="PANTHER" id="PTHR43855:SF1">
    <property type="entry name" value="THIOSULFATE SULFURTRANSFERASE"/>
    <property type="match status" value="1"/>
</dbReference>
<dbReference type="OrthoDB" id="9781034at2"/>
<keyword evidence="5" id="KW-1185">Reference proteome</keyword>
<protein>
    <submittedName>
        <fullName evidence="4">Putative thiosulfate sulfurtransferase</fullName>
        <ecNumber evidence="4">2.8.1.1</ecNumber>
    </submittedName>
</protein>
<proteinExistence type="predicted"/>
<dbReference type="GO" id="GO:0004792">
    <property type="term" value="F:thiosulfate-cyanide sulfurtransferase activity"/>
    <property type="evidence" value="ECO:0007669"/>
    <property type="project" value="UniProtKB-EC"/>
</dbReference>
<evidence type="ECO:0000313" key="5">
    <source>
        <dbReference type="Proteomes" id="UP000048949"/>
    </source>
</evidence>
<keyword evidence="1" id="KW-0677">Repeat</keyword>
<sequence>MRLILTTLVAIVGIATAPLAATFGPLVEADDLANALDTKQPVLLDIRNDGYADSHVDGALWAPYKLFRGTKDNPGGLMDLAVLEEHLEKLGLEQDEPIIIISEGNTDTDFGAAARVYWTLKSTGFTDLSILNGGRIAWRDANLPLNNTLETAVPSQLDLKFDTTWLADTQHVSSVVKGENSGLLVDARLPEFFAGDKAHGAAKRPGTLPGAVNQSYATFFENGAAAISTPTDISALKASLGIKGDEEVISFCNTGHWAATHWFALSELANVENAKLYAGSMVEYSNADLPMENTPGVFKNLLRQIGF</sequence>
<dbReference type="EMBL" id="CVQV01000022">
    <property type="protein sequence ID" value="CRK76550.1"/>
    <property type="molecule type" value="Genomic_DNA"/>
</dbReference>
<dbReference type="InterPro" id="IPR051126">
    <property type="entry name" value="Thiosulfate_sulfurtransferase"/>
</dbReference>
<dbReference type="Pfam" id="PF00581">
    <property type="entry name" value="Rhodanese"/>
    <property type="match status" value="2"/>
</dbReference>
<dbReference type="STRING" id="282199.GCA_001049735_02613"/>
<dbReference type="RefSeq" id="WP_048599950.1">
    <property type="nucleotide sequence ID" value="NZ_CBFHGK010000011.1"/>
</dbReference>
<evidence type="ECO:0000313" key="4">
    <source>
        <dbReference type="EMBL" id="CRK76550.1"/>
    </source>
</evidence>
<keyword evidence="4" id="KW-0808">Transferase</keyword>
<dbReference type="EC" id="2.8.1.1" evidence="4"/>
<dbReference type="PANTHER" id="PTHR43855">
    <property type="entry name" value="THIOSULFATE SULFURTRANSFERASE"/>
    <property type="match status" value="1"/>
</dbReference>
<gene>
    <name evidence="4" type="primary">rhdA</name>
    <name evidence="4" type="ORF">NIG5292_02614</name>
</gene>
<keyword evidence="2" id="KW-0732">Signal</keyword>
<accession>A0A0U1NP85</accession>
<organism evidence="4 5">
    <name type="scientific">Nereida ignava</name>
    <dbReference type="NCBI Taxonomy" id="282199"/>
    <lineage>
        <taxon>Bacteria</taxon>
        <taxon>Pseudomonadati</taxon>
        <taxon>Pseudomonadota</taxon>
        <taxon>Alphaproteobacteria</taxon>
        <taxon>Rhodobacterales</taxon>
        <taxon>Roseobacteraceae</taxon>
        <taxon>Nereida</taxon>
    </lineage>
</organism>
<feature type="chain" id="PRO_5006712203" evidence="2">
    <location>
        <begin position="21"/>
        <end position="307"/>
    </location>
</feature>
<feature type="domain" description="Rhodanese" evidence="3">
    <location>
        <begin position="178"/>
        <end position="293"/>
    </location>
</feature>
<dbReference type="InterPro" id="IPR036873">
    <property type="entry name" value="Rhodanese-like_dom_sf"/>
</dbReference>
<evidence type="ECO:0000256" key="2">
    <source>
        <dbReference type="SAM" id="SignalP"/>
    </source>
</evidence>
<feature type="domain" description="Rhodanese" evidence="3">
    <location>
        <begin position="37"/>
        <end position="147"/>
    </location>
</feature>
<dbReference type="SMART" id="SM00450">
    <property type="entry name" value="RHOD"/>
    <property type="match status" value="2"/>
</dbReference>
<dbReference type="SUPFAM" id="SSF52821">
    <property type="entry name" value="Rhodanese/Cell cycle control phosphatase"/>
    <property type="match status" value="2"/>
</dbReference>
<dbReference type="InterPro" id="IPR001763">
    <property type="entry name" value="Rhodanese-like_dom"/>
</dbReference>
<evidence type="ECO:0000259" key="3">
    <source>
        <dbReference type="PROSITE" id="PS50206"/>
    </source>
</evidence>
<dbReference type="CDD" id="cd01448">
    <property type="entry name" value="TST_Repeat_1"/>
    <property type="match status" value="1"/>
</dbReference>
<reference evidence="4 5" key="1">
    <citation type="submission" date="2015-04" db="EMBL/GenBank/DDBJ databases">
        <authorList>
            <person name="Syromyatnikov M.Y."/>
            <person name="Popov V.N."/>
        </authorList>
    </citation>
    <scope>NUCLEOTIDE SEQUENCE [LARGE SCALE GENOMIC DNA]</scope>
    <source>
        <strain evidence="4 5">CECT 5292</strain>
    </source>
</reference>
<evidence type="ECO:0000256" key="1">
    <source>
        <dbReference type="ARBA" id="ARBA00022737"/>
    </source>
</evidence>
<dbReference type="PROSITE" id="PS50206">
    <property type="entry name" value="RHODANESE_3"/>
    <property type="match status" value="2"/>
</dbReference>
<dbReference type="Gene3D" id="3.40.250.10">
    <property type="entry name" value="Rhodanese-like domain"/>
    <property type="match status" value="2"/>
</dbReference>
<dbReference type="AlphaFoldDB" id="A0A0U1NP85"/>
<name>A0A0U1NP85_9RHOB</name>
<feature type="signal peptide" evidence="2">
    <location>
        <begin position="1"/>
        <end position="20"/>
    </location>
</feature>
<dbReference type="Proteomes" id="UP000048949">
    <property type="component" value="Unassembled WGS sequence"/>
</dbReference>